<proteinExistence type="predicted"/>
<reference evidence="3 4" key="1">
    <citation type="submission" date="2017-10" db="EMBL/GenBank/DDBJ databases">
        <title>Comparative genomics in systemic dimorphic fungi from Ajellomycetaceae.</title>
        <authorList>
            <person name="Munoz J.F."/>
            <person name="Mcewen J.G."/>
            <person name="Clay O.K."/>
            <person name="Cuomo C.A."/>
        </authorList>
    </citation>
    <scope>NUCLEOTIDE SEQUENCE [LARGE SCALE GENOMIC DNA]</scope>
    <source>
        <strain evidence="3 4">UAMH7299</strain>
    </source>
</reference>
<organism evidence="3 4">
    <name type="scientific">Polytolypa hystricis (strain UAMH7299)</name>
    <dbReference type="NCBI Taxonomy" id="1447883"/>
    <lineage>
        <taxon>Eukaryota</taxon>
        <taxon>Fungi</taxon>
        <taxon>Dikarya</taxon>
        <taxon>Ascomycota</taxon>
        <taxon>Pezizomycotina</taxon>
        <taxon>Eurotiomycetes</taxon>
        <taxon>Eurotiomycetidae</taxon>
        <taxon>Onygenales</taxon>
        <taxon>Onygenales incertae sedis</taxon>
        <taxon>Polytolypa</taxon>
    </lineage>
</organism>
<evidence type="ECO:0000313" key="3">
    <source>
        <dbReference type="EMBL" id="PGH14093.1"/>
    </source>
</evidence>
<feature type="compositionally biased region" description="Polar residues" evidence="1">
    <location>
        <begin position="28"/>
        <end position="49"/>
    </location>
</feature>
<keyword evidence="4" id="KW-1185">Reference proteome</keyword>
<sequence>MKRHQSPDIIENPFVKRENREWAVAVPSTLNAPVSPPRTRQQWSITPPLSSRKDGDDASSRAASETAPLKRRAGPGGSPESKDLARIEAGKVRVDDPASIFVARLRRQTRPEQPTVPRLAHQDWANLYDRHQHPQGHHFVIHQHDHPRAGPHYDLRLQFSESSSLSFAIMYGLPGDSNSRKRNRNAIETRVHNLWNHMIESASLASGSMIIWDTGEYTVLPYYDPKDVVETDHSQSDISDASRASEGLSDNEKLIQAFRQRKIRLRLHGARLPPNYTVSLRLASINEINVKPQGQTRKRRRTDPKPRRLSTPSRSPSPPPNVSSTKSSSSTPFKGHGNSPRPQQPLASMTPSRDTSDNFATHSDSEDDMITRTNAYIGATNSIGSVHQRQWFLSLDKPNSGFERRFDASSGRHLWKRKITQEAEDGSVNLLGFEPFYVRGPDVERSVVTGRLGKDVLNDEGIEGFMGRRFWRPVLD</sequence>
<accession>A0A2B7XZ86</accession>
<dbReference type="EMBL" id="PDNA01000097">
    <property type="protein sequence ID" value="PGH14093.1"/>
    <property type="molecule type" value="Genomic_DNA"/>
</dbReference>
<dbReference type="Pfam" id="PF13298">
    <property type="entry name" value="LigD_N"/>
    <property type="match status" value="1"/>
</dbReference>
<feature type="compositionally biased region" description="Polar residues" evidence="1">
    <location>
        <begin position="345"/>
        <end position="362"/>
    </location>
</feature>
<dbReference type="InterPro" id="IPR014144">
    <property type="entry name" value="LigD_PE_domain"/>
</dbReference>
<gene>
    <name evidence="3" type="ORF">AJ80_06098</name>
</gene>
<dbReference type="PANTHER" id="PTHR39465:SF1">
    <property type="entry name" value="DNA LIGASE D 3'-PHOSPHOESTERASE DOMAIN-CONTAINING PROTEIN"/>
    <property type="match status" value="1"/>
</dbReference>
<feature type="compositionally biased region" description="Basic and acidic residues" evidence="1">
    <location>
        <begin position="80"/>
        <end position="90"/>
    </location>
</feature>
<evidence type="ECO:0000313" key="4">
    <source>
        <dbReference type="Proteomes" id="UP000224634"/>
    </source>
</evidence>
<evidence type="ECO:0000259" key="2">
    <source>
        <dbReference type="Pfam" id="PF13298"/>
    </source>
</evidence>
<feature type="domain" description="DNA ligase D 3'-phosphoesterase" evidence="2">
    <location>
        <begin position="142"/>
        <end position="278"/>
    </location>
</feature>
<evidence type="ECO:0000256" key="1">
    <source>
        <dbReference type="SAM" id="MobiDB-lite"/>
    </source>
</evidence>
<dbReference type="Proteomes" id="UP000224634">
    <property type="component" value="Unassembled WGS sequence"/>
</dbReference>
<feature type="region of interest" description="Disordered" evidence="1">
    <location>
        <begin position="26"/>
        <end position="90"/>
    </location>
</feature>
<dbReference type="OrthoDB" id="2588098at2759"/>
<protein>
    <recommendedName>
        <fullName evidence="2">DNA ligase D 3'-phosphoesterase domain-containing protein</fullName>
    </recommendedName>
</protein>
<comment type="caution">
    <text evidence="3">The sequence shown here is derived from an EMBL/GenBank/DDBJ whole genome shotgun (WGS) entry which is preliminary data.</text>
</comment>
<name>A0A2B7XZ86_POLH7</name>
<dbReference type="AlphaFoldDB" id="A0A2B7XZ86"/>
<feature type="compositionally biased region" description="Low complexity" evidence="1">
    <location>
        <begin position="322"/>
        <end position="334"/>
    </location>
</feature>
<feature type="region of interest" description="Disordered" evidence="1">
    <location>
        <begin position="289"/>
        <end position="367"/>
    </location>
</feature>
<dbReference type="PANTHER" id="PTHR39465">
    <property type="entry name" value="DNA LIGASE D, 3'-PHOSPHOESTERASE DOMAIN"/>
    <property type="match status" value="1"/>
</dbReference>